<evidence type="ECO:0000313" key="3">
    <source>
        <dbReference type="Proteomes" id="UP000244904"/>
    </source>
</evidence>
<dbReference type="OrthoDB" id="9792157at2"/>
<evidence type="ECO:0000313" key="2">
    <source>
        <dbReference type="EMBL" id="SPF81343.1"/>
    </source>
</evidence>
<accession>A0A2R8AZ85</accession>
<evidence type="ECO:0000259" key="1">
    <source>
        <dbReference type="PROSITE" id="PS50943"/>
    </source>
</evidence>
<proteinExistence type="predicted"/>
<dbReference type="InterPro" id="IPR001387">
    <property type="entry name" value="Cro/C1-type_HTH"/>
</dbReference>
<sequence length="115" mass="12670">MAQKTFREALLARLADDKIKLPEVARGSGVSLPQLRKLVARDAATTNVEDAARIAAFFGVTLDQFLGNPELSGPIEIMRLYTSLPPHLRVRMQAYAEGLLEAQEATQEQPATTYE</sequence>
<feature type="domain" description="HTH cro/C1-type" evidence="1">
    <location>
        <begin position="23"/>
        <end position="65"/>
    </location>
</feature>
<protein>
    <recommendedName>
        <fullName evidence="1">HTH cro/C1-type domain-containing protein</fullName>
    </recommendedName>
</protein>
<keyword evidence="3" id="KW-1185">Reference proteome</keyword>
<organism evidence="2 3">
    <name type="scientific">Pseudoprimorskyibacter insulae</name>
    <dbReference type="NCBI Taxonomy" id="1695997"/>
    <lineage>
        <taxon>Bacteria</taxon>
        <taxon>Pseudomonadati</taxon>
        <taxon>Pseudomonadota</taxon>
        <taxon>Alphaproteobacteria</taxon>
        <taxon>Rhodobacterales</taxon>
        <taxon>Paracoccaceae</taxon>
        <taxon>Pseudoprimorskyibacter</taxon>
    </lineage>
</organism>
<dbReference type="SUPFAM" id="SSF47413">
    <property type="entry name" value="lambda repressor-like DNA-binding domains"/>
    <property type="match status" value="1"/>
</dbReference>
<reference evidence="3" key="1">
    <citation type="submission" date="2018-03" db="EMBL/GenBank/DDBJ databases">
        <authorList>
            <person name="Rodrigo-Torres L."/>
            <person name="Arahal R. D."/>
            <person name="Lucena T."/>
        </authorList>
    </citation>
    <scope>NUCLEOTIDE SEQUENCE [LARGE SCALE GENOMIC DNA]</scope>
    <source>
        <strain evidence="3">CECT 8871</strain>
    </source>
</reference>
<dbReference type="EMBL" id="OMOJ01000008">
    <property type="protein sequence ID" value="SPF81343.1"/>
    <property type="molecule type" value="Genomic_DNA"/>
</dbReference>
<dbReference type="InterPro" id="IPR010982">
    <property type="entry name" value="Lambda_DNA-bd_dom_sf"/>
</dbReference>
<dbReference type="GO" id="GO:0003677">
    <property type="term" value="F:DNA binding"/>
    <property type="evidence" value="ECO:0007669"/>
    <property type="project" value="InterPro"/>
</dbReference>
<dbReference type="RefSeq" id="WP_108887189.1">
    <property type="nucleotide sequence ID" value="NZ_OMOJ01000008.1"/>
</dbReference>
<dbReference type="Proteomes" id="UP000244904">
    <property type="component" value="Unassembled WGS sequence"/>
</dbReference>
<name>A0A2R8AZ85_9RHOB</name>
<dbReference type="PROSITE" id="PS50943">
    <property type="entry name" value="HTH_CROC1"/>
    <property type="match status" value="1"/>
</dbReference>
<dbReference type="Gene3D" id="1.10.260.40">
    <property type="entry name" value="lambda repressor-like DNA-binding domains"/>
    <property type="match status" value="1"/>
</dbReference>
<dbReference type="Pfam" id="PF13443">
    <property type="entry name" value="HTH_26"/>
    <property type="match status" value="1"/>
</dbReference>
<gene>
    <name evidence="2" type="ORF">PRI8871_03166</name>
</gene>
<dbReference type="AlphaFoldDB" id="A0A2R8AZ85"/>